<feature type="region of interest" description="Disordered" evidence="1">
    <location>
        <begin position="146"/>
        <end position="168"/>
    </location>
</feature>
<feature type="compositionally biased region" description="Basic and acidic residues" evidence="1">
    <location>
        <begin position="101"/>
        <end position="112"/>
    </location>
</feature>
<name>A0A8J4EKV2_9ACTN</name>
<dbReference type="Proteomes" id="UP000614996">
    <property type="component" value="Unassembled WGS sequence"/>
</dbReference>
<comment type="caution">
    <text evidence="2">The sequence shown here is derived from an EMBL/GenBank/DDBJ whole genome shotgun (WGS) entry which is preliminary data.</text>
</comment>
<dbReference type="AlphaFoldDB" id="A0A8J4EKV2"/>
<dbReference type="RefSeq" id="WP_207126345.1">
    <property type="nucleotide sequence ID" value="NZ_BOPO01000075.1"/>
</dbReference>
<keyword evidence="3" id="KW-1185">Reference proteome</keyword>
<protein>
    <submittedName>
        <fullName evidence="2">Uncharacterized protein</fullName>
    </submittedName>
</protein>
<feature type="compositionally biased region" description="Pro residues" evidence="1">
    <location>
        <begin position="149"/>
        <end position="159"/>
    </location>
</feature>
<feature type="region of interest" description="Disordered" evidence="1">
    <location>
        <begin position="94"/>
        <end position="132"/>
    </location>
</feature>
<evidence type="ECO:0000256" key="1">
    <source>
        <dbReference type="SAM" id="MobiDB-lite"/>
    </source>
</evidence>
<sequence length="168" mass="18033">MSDDAPTKVGFWSYATGVGRKVAEFTRQPDGSVRFRELDRDWAAPARDYFDNGVPLLAGGGRVPASAGDEFLRALLQPFRTTYYGFLDESGLAGAAPSGGEAEHRATRDQAADRAPTGVSDPDAIQLRPIGPARGLSVEDAYRVLSGLPPGPVEVPPLPDEPERRDRP</sequence>
<organism evidence="2 3">
    <name type="scientific">Actinocatenispora comari</name>
    <dbReference type="NCBI Taxonomy" id="2807577"/>
    <lineage>
        <taxon>Bacteria</taxon>
        <taxon>Bacillati</taxon>
        <taxon>Actinomycetota</taxon>
        <taxon>Actinomycetes</taxon>
        <taxon>Micromonosporales</taxon>
        <taxon>Micromonosporaceae</taxon>
        <taxon>Actinocatenispora</taxon>
    </lineage>
</organism>
<accession>A0A8J4EKV2</accession>
<dbReference type="EMBL" id="BOPO01000075">
    <property type="protein sequence ID" value="GIL28627.1"/>
    <property type="molecule type" value="Genomic_DNA"/>
</dbReference>
<gene>
    <name evidence="2" type="ORF">NUM_38810</name>
</gene>
<reference evidence="3" key="1">
    <citation type="journal article" date="2021" name="Int. J. Syst. Evol. Microbiol.">
        <title>Actinocatenispora comari sp. nov., an endophytic actinomycete isolated from aerial parts of Comarum salesowianum.</title>
        <authorList>
            <person name="Oyunbileg N."/>
            <person name="Iizaka Y."/>
            <person name="Hamada M."/>
            <person name="Davaapurev B.O."/>
            <person name="Fukumoto A."/>
            <person name="Tsetseg B."/>
            <person name="Kato F."/>
            <person name="Tamura T."/>
            <person name="Batkhuu J."/>
            <person name="Anzai Y."/>
        </authorList>
    </citation>
    <scope>NUCLEOTIDE SEQUENCE [LARGE SCALE GENOMIC DNA]</scope>
    <source>
        <strain evidence="3">NUM-2625</strain>
    </source>
</reference>
<evidence type="ECO:0000313" key="3">
    <source>
        <dbReference type="Proteomes" id="UP000614996"/>
    </source>
</evidence>
<proteinExistence type="predicted"/>
<evidence type="ECO:0000313" key="2">
    <source>
        <dbReference type="EMBL" id="GIL28627.1"/>
    </source>
</evidence>